<dbReference type="PANTHER" id="PTHR43806">
    <property type="entry name" value="PEPTIDASE S8"/>
    <property type="match status" value="1"/>
</dbReference>
<dbReference type="InterPro" id="IPR023827">
    <property type="entry name" value="Peptidase_S8_Asp-AS"/>
</dbReference>
<dbReference type="RefSeq" id="WP_126408156.1">
    <property type="nucleotide sequence ID" value="NZ_RXNT01000005.1"/>
</dbReference>
<dbReference type="PROSITE" id="PS00138">
    <property type="entry name" value="SUBTILASE_SER"/>
    <property type="match status" value="1"/>
</dbReference>
<evidence type="ECO:0000256" key="1">
    <source>
        <dbReference type="ARBA" id="ARBA00011073"/>
    </source>
</evidence>
<dbReference type="Proteomes" id="UP000271374">
    <property type="component" value="Unassembled WGS sequence"/>
</dbReference>
<keyword evidence="15" id="KW-1185">Reference proteome</keyword>
<evidence type="ECO:0000256" key="6">
    <source>
        <dbReference type="ARBA" id="ARBA00022801"/>
    </source>
</evidence>
<evidence type="ECO:0000256" key="10">
    <source>
        <dbReference type="RuleBase" id="RU003355"/>
    </source>
</evidence>
<evidence type="ECO:0000313" key="15">
    <source>
        <dbReference type="Proteomes" id="UP000271374"/>
    </source>
</evidence>
<evidence type="ECO:0000256" key="7">
    <source>
        <dbReference type="ARBA" id="ARBA00022825"/>
    </source>
</evidence>
<dbReference type="PROSITE" id="PS00137">
    <property type="entry name" value="SUBTILASE_HIS"/>
    <property type="match status" value="1"/>
</dbReference>
<dbReference type="CDD" id="cd02133">
    <property type="entry name" value="PA_C5a_like"/>
    <property type="match status" value="1"/>
</dbReference>
<feature type="domain" description="Peptidase S8/S53" evidence="12">
    <location>
        <begin position="130"/>
        <end position="517"/>
    </location>
</feature>
<dbReference type="GO" id="GO:0004252">
    <property type="term" value="F:serine-type endopeptidase activity"/>
    <property type="evidence" value="ECO:0007669"/>
    <property type="project" value="UniProtKB-UniRule"/>
</dbReference>
<proteinExistence type="inferred from homology"/>
<dbReference type="InterPro" id="IPR015500">
    <property type="entry name" value="Peptidase_S8_subtilisin-rel"/>
</dbReference>
<evidence type="ECO:0000256" key="4">
    <source>
        <dbReference type="ARBA" id="ARBA00022670"/>
    </source>
</evidence>
<keyword evidence="3" id="KW-0964">Secreted</keyword>
<feature type="active site" description="Charge relay system" evidence="8 9">
    <location>
        <position position="139"/>
    </location>
</feature>
<evidence type="ECO:0000256" key="8">
    <source>
        <dbReference type="PIRSR" id="PIRSR615500-1"/>
    </source>
</evidence>
<evidence type="ECO:0000259" key="13">
    <source>
        <dbReference type="Pfam" id="PF02225"/>
    </source>
</evidence>
<dbReference type="InterPro" id="IPR000209">
    <property type="entry name" value="Peptidase_S8/S53_dom"/>
</dbReference>
<organism evidence="14 15">
    <name type="scientific">Bacillus yapensis</name>
    <dbReference type="NCBI Taxonomy" id="2492960"/>
    <lineage>
        <taxon>Bacteria</taxon>
        <taxon>Bacillati</taxon>
        <taxon>Bacillota</taxon>
        <taxon>Bacilli</taxon>
        <taxon>Bacillales</taxon>
        <taxon>Bacillaceae</taxon>
        <taxon>Bacillus</taxon>
    </lineage>
</organism>
<dbReference type="InterPro" id="IPR022398">
    <property type="entry name" value="Peptidase_S8_His-AS"/>
</dbReference>
<keyword evidence="5 11" id="KW-0732">Signal</keyword>
<dbReference type="Gene3D" id="3.50.30.30">
    <property type="match status" value="1"/>
</dbReference>
<name>A0A431WC97_9BACI</name>
<dbReference type="InterPro" id="IPR034213">
    <property type="entry name" value="S8_Vpr-like"/>
</dbReference>
<dbReference type="SUPFAM" id="SSF52743">
    <property type="entry name" value="Subtilisin-like"/>
    <property type="match status" value="1"/>
</dbReference>
<dbReference type="GO" id="GO:0006508">
    <property type="term" value="P:proteolysis"/>
    <property type="evidence" value="ECO:0007669"/>
    <property type="project" value="UniProtKB-KW"/>
</dbReference>
<dbReference type="InterPro" id="IPR050131">
    <property type="entry name" value="Peptidase_S8_subtilisin-like"/>
</dbReference>
<dbReference type="PROSITE" id="PS51892">
    <property type="entry name" value="SUBTILASE"/>
    <property type="match status" value="1"/>
</dbReference>
<feature type="signal peptide" evidence="11">
    <location>
        <begin position="1"/>
        <end position="19"/>
    </location>
</feature>
<comment type="similarity">
    <text evidence="1 9 10">Belongs to the peptidase S8 family.</text>
</comment>
<dbReference type="AlphaFoldDB" id="A0A431WC97"/>
<dbReference type="CDD" id="cd07474">
    <property type="entry name" value="Peptidases_S8_subtilisin_Vpr-like"/>
    <property type="match status" value="1"/>
</dbReference>
<dbReference type="InterPro" id="IPR036852">
    <property type="entry name" value="Peptidase_S8/S53_dom_sf"/>
</dbReference>
<keyword evidence="2" id="KW-0134">Cell wall</keyword>
<evidence type="ECO:0000259" key="12">
    <source>
        <dbReference type="Pfam" id="PF00082"/>
    </source>
</evidence>
<dbReference type="Pfam" id="PF02225">
    <property type="entry name" value="PA"/>
    <property type="match status" value="1"/>
</dbReference>
<dbReference type="SUPFAM" id="SSF52025">
    <property type="entry name" value="PA domain"/>
    <property type="match status" value="1"/>
</dbReference>
<gene>
    <name evidence="14" type="ORF">EKG37_08010</name>
</gene>
<keyword evidence="4 9" id="KW-0645">Protease</keyword>
<dbReference type="InterPro" id="IPR003137">
    <property type="entry name" value="PA_domain"/>
</dbReference>
<feature type="chain" id="PRO_5019090520" evidence="11">
    <location>
        <begin position="20"/>
        <end position="749"/>
    </location>
</feature>
<evidence type="ECO:0000256" key="9">
    <source>
        <dbReference type="PROSITE-ProRule" id="PRU01240"/>
    </source>
</evidence>
<evidence type="ECO:0000256" key="11">
    <source>
        <dbReference type="SAM" id="SignalP"/>
    </source>
</evidence>
<evidence type="ECO:0000256" key="5">
    <source>
        <dbReference type="ARBA" id="ARBA00022729"/>
    </source>
</evidence>
<evidence type="ECO:0000313" key="14">
    <source>
        <dbReference type="EMBL" id="RTR32997.1"/>
    </source>
</evidence>
<keyword evidence="6 9" id="KW-0378">Hydrolase</keyword>
<dbReference type="Pfam" id="PF00082">
    <property type="entry name" value="Peptidase_S8"/>
    <property type="match status" value="1"/>
</dbReference>
<dbReference type="InterPro" id="IPR046450">
    <property type="entry name" value="PA_dom_sf"/>
</dbReference>
<dbReference type="PANTHER" id="PTHR43806:SF65">
    <property type="entry name" value="SERINE PROTEASE APRX"/>
    <property type="match status" value="1"/>
</dbReference>
<dbReference type="InterPro" id="IPR023828">
    <property type="entry name" value="Peptidase_S8_Ser-AS"/>
</dbReference>
<feature type="domain" description="PA" evidence="13">
    <location>
        <begin position="339"/>
        <end position="405"/>
    </location>
</feature>
<reference evidence="14 15" key="1">
    <citation type="submission" date="2018-12" db="EMBL/GenBank/DDBJ databases">
        <title>Bacillus yapensis draft genome sequence.</title>
        <authorList>
            <person name="Yu L."/>
            <person name="Xu X."/>
            <person name="Tang X."/>
        </authorList>
    </citation>
    <scope>NUCLEOTIDE SEQUENCE [LARGE SCALE GENOMIC DNA]</scope>
    <source>
        <strain evidence="14 15">XXST-01</strain>
    </source>
</reference>
<accession>A0A431WC97</accession>
<protein>
    <submittedName>
        <fullName evidence="14">Peptidase S8</fullName>
    </submittedName>
</protein>
<dbReference type="OrthoDB" id="9798386at2"/>
<dbReference type="PROSITE" id="PS00136">
    <property type="entry name" value="SUBTILASE_ASP"/>
    <property type="match status" value="1"/>
</dbReference>
<comment type="caution">
    <text evidence="14">The sequence shown here is derived from an EMBL/GenBank/DDBJ whole genome shotgun (WGS) entry which is preliminary data.</text>
</comment>
<evidence type="ECO:0000256" key="2">
    <source>
        <dbReference type="ARBA" id="ARBA00022512"/>
    </source>
</evidence>
<dbReference type="PRINTS" id="PR00723">
    <property type="entry name" value="SUBTILISIN"/>
</dbReference>
<dbReference type="EMBL" id="RXNT01000005">
    <property type="protein sequence ID" value="RTR32997.1"/>
    <property type="molecule type" value="Genomic_DNA"/>
</dbReference>
<dbReference type="Gene3D" id="3.40.50.200">
    <property type="entry name" value="Peptidase S8/S53 domain"/>
    <property type="match status" value="1"/>
</dbReference>
<sequence>MKKLLITVILLTITQTAYARPLEHPPIPEESPQTEKIAIVTAPNPLTETAIKYILNDYPDLQLRYTFQHALNGFSVKGSLASLTKLEESNKVELVSPVQTYKTQMEDNIEIIGSDQARGLFDQGDHRLTGKGIKVGIIDTGIDYNHPDLRRSYKGGHDLVDGDKDPMESEALQTPITLHGTHVAGVIAANGRINGVAPEAEVIAYRALGPGGSGTTEQVLAAIEQAIKDKVDVLNLSLGNNVNGPDLPISLALNKAAEKGIVPVTSSGNSGPNMWTVGSPGTATKAISVGASTPTLKVPYLTIDGLTEPVRLEPMQGAQNWKLDRSYPIVFGGLGKPNELTNARGKIVLLERGELTFTEKANNANRAGAVAVVIYNNVNGSFIGNLEAEIDIPVTTISKKDGKRLKARITDNAYARTNIIEEKDLLADFSSRGPVTSTWEVKPDVVAPGVAITSTVPGGYLALQGTSMAAPHVAGASALIKQAHPDWSPDEIKAALMNTAKPLTDQKGHSYRTYEQGAGRIQVEDAIKTNSLVLPSSLQFGKFKLAEEPHTHRQYITIENVSDEQQSYAFTIPKYEQGISWDMPIFFTLIPKEKKKVAIKMNVNPKELKKKIHDGYIEMQAGSQKIRLPYLYVLEEPNYPRVMGFDFGLGDKQGTYRYEVYLPGGADEFGIALFNPDTFQFVGFLDAKRKVGKGQLKEEISFEDLPADGLYLAKVFAKKHGREDMIETTIFIVKEIVEQEKNIMQYVNE</sequence>
<feature type="active site" description="Charge relay system" evidence="8 9">
    <location>
        <position position="467"/>
    </location>
</feature>
<evidence type="ECO:0000256" key="3">
    <source>
        <dbReference type="ARBA" id="ARBA00022525"/>
    </source>
</evidence>
<keyword evidence="7 9" id="KW-0720">Serine protease</keyword>
<feature type="active site" description="Charge relay system" evidence="8 9">
    <location>
        <position position="179"/>
    </location>
</feature>